<sequence length="528" mass="53268">MTDPILRLDPARLSVEPGGQATLTLTVTNPGTIVEGYVVDVVSQTPVPWVEVAPPSLSVYPQQEATAVVVFSPPSGPGAPGGSLPFGVRVRSEVEGGGSAVAEGDLDIGSVSGLRAKLTPIASTGRWSGRHTLKVSNWGNAPARLRITPEDPDQALGFLVSPEIVDVPLGGEVVSRIKVRTRHPTLRGAAQRLPFQVTCAPDDGQAAGGAGPPPVSPASAPVVDGAFNQKPILTRLVVAVAVLALVAGIAGVAFLLTRDDETVAADQSTNPATPTGFQALDNLSPTEITLVWDEAKGVDGYRLFAVDPAIGKPGEAVEIAGATTTTVNAEVEPDTEMCFRLAAVRGGLPSNLTDETCSRTEAESTPEVPASEAPSPSATVAPVPGGGGGGGDGGSGSPTDPDAPPAAFITVLRAFGSDTGEEPARQLQAEYASNGIPAKVLLTTAYGLAHATPAATPTPGVTPSPSPVAPLWIVYVDGPSAQESVAACDAATARIVAAGGTPPQVPCASLTYQVVSRPSGQPSPGPSA</sequence>
<feature type="compositionally biased region" description="Gly residues" evidence="3">
    <location>
        <begin position="384"/>
        <end position="396"/>
    </location>
</feature>
<dbReference type="RefSeq" id="WP_134719322.1">
    <property type="nucleotide sequence ID" value="NZ_SDKM01000026.1"/>
</dbReference>
<dbReference type="OrthoDB" id="3444343at2"/>
<keyword evidence="1" id="KW-0378">Hydrolase</keyword>
<keyword evidence="2" id="KW-0119">Carbohydrate metabolism</keyword>
<dbReference type="Proteomes" id="UP000295198">
    <property type="component" value="Unassembled WGS sequence"/>
</dbReference>
<dbReference type="Gene3D" id="2.60.40.10">
    <property type="entry name" value="Immunoglobulins"/>
    <property type="match status" value="1"/>
</dbReference>
<keyword evidence="2" id="KW-0624">Polysaccharide degradation</keyword>
<evidence type="ECO:0000256" key="1">
    <source>
        <dbReference type="ARBA" id="ARBA00023295"/>
    </source>
</evidence>
<dbReference type="GO" id="GO:0016798">
    <property type="term" value="F:hydrolase activity, acting on glycosyl bonds"/>
    <property type="evidence" value="ECO:0007669"/>
    <property type="project" value="UniProtKB-KW"/>
</dbReference>
<evidence type="ECO:0000256" key="3">
    <source>
        <dbReference type="SAM" id="MobiDB-lite"/>
    </source>
</evidence>
<evidence type="ECO:0000313" key="6">
    <source>
        <dbReference type="EMBL" id="RYP84172.1"/>
    </source>
</evidence>
<dbReference type="InterPro" id="IPR003961">
    <property type="entry name" value="FN3_dom"/>
</dbReference>
<organism evidence="6 7">
    <name type="scientific">Nocardioides guangzhouensis</name>
    <dbReference type="NCBI Taxonomy" id="2497878"/>
    <lineage>
        <taxon>Bacteria</taxon>
        <taxon>Bacillati</taxon>
        <taxon>Actinomycetota</taxon>
        <taxon>Actinomycetes</taxon>
        <taxon>Propionibacteriales</taxon>
        <taxon>Nocardioidaceae</taxon>
        <taxon>Nocardioides</taxon>
    </lineage>
</organism>
<dbReference type="AlphaFoldDB" id="A0A4Q4Z8N5"/>
<dbReference type="InterPro" id="IPR013783">
    <property type="entry name" value="Ig-like_fold"/>
</dbReference>
<evidence type="ECO:0000313" key="7">
    <source>
        <dbReference type="Proteomes" id="UP000295198"/>
    </source>
</evidence>
<proteinExistence type="predicted"/>
<evidence type="ECO:0000256" key="2">
    <source>
        <dbReference type="ARBA" id="ARBA00023326"/>
    </source>
</evidence>
<reference evidence="6 7" key="1">
    <citation type="submission" date="2019-01" db="EMBL/GenBank/DDBJ databases">
        <title>Nocardioides guangzhouensis sp. nov., an actinobacterium isolated from soil.</title>
        <authorList>
            <person name="Fu Y."/>
            <person name="Cai Y."/>
            <person name="Lin Z."/>
            <person name="Chen P."/>
        </authorList>
    </citation>
    <scope>NUCLEOTIDE SEQUENCE [LARGE SCALE GENOMIC DNA]</scope>
    <source>
        <strain evidence="6 7">130</strain>
    </source>
</reference>
<feature type="transmembrane region" description="Helical" evidence="4">
    <location>
        <begin position="236"/>
        <end position="256"/>
    </location>
</feature>
<dbReference type="InterPro" id="IPR036116">
    <property type="entry name" value="FN3_sf"/>
</dbReference>
<keyword evidence="7" id="KW-1185">Reference proteome</keyword>
<keyword evidence="1" id="KW-0326">Glycosidase</keyword>
<feature type="compositionally biased region" description="Low complexity" evidence="3">
    <location>
        <begin position="363"/>
        <end position="383"/>
    </location>
</feature>
<dbReference type="SUPFAM" id="SSF49265">
    <property type="entry name" value="Fibronectin type III"/>
    <property type="match status" value="1"/>
</dbReference>
<comment type="caution">
    <text evidence="6">The sequence shown here is derived from an EMBL/GenBank/DDBJ whole genome shotgun (WGS) entry which is preliminary data.</text>
</comment>
<evidence type="ECO:0000256" key="4">
    <source>
        <dbReference type="SAM" id="Phobius"/>
    </source>
</evidence>
<dbReference type="GO" id="GO:0000272">
    <property type="term" value="P:polysaccharide catabolic process"/>
    <property type="evidence" value="ECO:0007669"/>
    <property type="project" value="UniProtKB-KW"/>
</dbReference>
<keyword evidence="4" id="KW-0472">Membrane</keyword>
<feature type="region of interest" description="Disordered" evidence="3">
    <location>
        <begin position="350"/>
        <end position="405"/>
    </location>
</feature>
<feature type="domain" description="Fibronectin type-III" evidence="5">
    <location>
        <begin position="273"/>
        <end position="363"/>
    </location>
</feature>
<keyword evidence="4" id="KW-0812">Transmembrane</keyword>
<evidence type="ECO:0000259" key="5">
    <source>
        <dbReference type="PROSITE" id="PS50853"/>
    </source>
</evidence>
<protein>
    <recommendedName>
        <fullName evidence="5">Fibronectin type-III domain-containing protein</fullName>
    </recommendedName>
</protein>
<dbReference type="EMBL" id="SDKM01000026">
    <property type="protein sequence ID" value="RYP84172.1"/>
    <property type="molecule type" value="Genomic_DNA"/>
</dbReference>
<name>A0A4Q4Z8N5_9ACTN</name>
<dbReference type="PROSITE" id="PS50853">
    <property type="entry name" value="FN3"/>
    <property type="match status" value="1"/>
</dbReference>
<accession>A0A4Q4Z8N5</accession>
<gene>
    <name evidence="6" type="ORF">EKO23_17045</name>
</gene>
<keyword evidence="4" id="KW-1133">Transmembrane helix</keyword>